<evidence type="ECO:0000256" key="1">
    <source>
        <dbReference type="ARBA" id="ARBA00007484"/>
    </source>
</evidence>
<dbReference type="InterPro" id="IPR039418">
    <property type="entry name" value="LexA-like"/>
</dbReference>
<sequence>MLTPRQYAAYEFIAGFLERWGFAPSYEEIRRHLGLRSLNAVAKLVAQLRRRGALAPSPLNAKRSLSPVEWGRARSDRVARRGRGPERVAPTIPLLGIVAAGEPIEAIENPEPIEVPASLLGPGERYALRVRGDSMIEDGIHDGDLIVVRRALEADDGRTVVAVVDGEATLKRFYRHGAQVELRAANAALRPMRFPASRVQVRGILIGLLRRYS</sequence>
<feature type="active site" description="For autocatalytic cleavage activity" evidence="12">
    <location>
        <position position="134"/>
    </location>
</feature>
<dbReference type="GO" id="GO:0045892">
    <property type="term" value="P:negative regulation of DNA-templated transcription"/>
    <property type="evidence" value="ECO:0007669"/>
    <property type="project" value="UniProtKB-UniRule"/>
</dbReference>
<dbReference type="InterPro" id="IPR006199">
    <property type="entry name" value="LexA_DNA-bd_dom"/>
</dbReference>
<keyword evidence="4 12" id="KW-0227">DNA damage</keyword>
<dbReference type="EMBL" id="VBOU01000046">
    <property type="protein sequence ID" value="TMQ54994.1"/>
    <property type="molecule type" value="Genomic_DNA"/>
</dbReference>
<dbReference type="GO" id="GO:0006508">
    <property type="term" value="P:proteolysis"/>
    <property type="evidence" value="ECO:0007669"/>
    <property type="project" value="InterPro"/>
</dbReference>
<evidence type="ECO:0000256" key="5">
    <source>
        <dbReference type="ARBA" id="ARBA00022801"/>
    </source>
</evidence>
<evidence type="ECO:0000256" key="6">
    <source>
        <dbReference type="ARBA" id="ARBA00022813"/>
    </source>
</evidence>
<keyword evidence="11 12" id="KW-0742">SOS response</keyword>
<evidence type="ECO:0000259" key="15">
    <source>
        <dbReference type="Pfam" id="PF01726"/>
    </source>
</evidence>
<keyword evidence="5 12" id="KW-0378">Hydrolase</keyword>
<comment type="caution">
    <text evidence="16">The sequence shown here is derived from an EMBL/GenBank/DDBJ whole genome shotgun (WGS) entry which is preliminary data.</text>
</comment>
<dbReference type="InterPro" id="IPR036286">
    <property type="entry name" value="LexA/Signal_pep-like_sf"/>
</dbReference>
<comment type="similarity">
    <text evidence="1 12 13">Belongs to the peptidase S24 family.</text>
</comment>
<keyword evidence="2 12" id="KW-0678">Repressor</keyword>
<comment type="catalytic activity">
    <reaction evidence="12">
        <text>Hydrolysis of Ala-|-Gly bond in repressor LexA.</text>
        <dbReference type="EC" id="3.4.21.88"/>
    </reaction>
</comment>
<dbReference type="InterPro" id="IPR006197">
    <property type="entry name" value="Peptidase_S24_LexA"/>
</dbReference>
<evidence type="ECO:0000256" key="9">
    <source>
        <dbReference type="ARBA" id="ARBA00023163"/>
    </source>
</evidence>
<dbReference type="PRINTS" id="PR00726">
    <property type="entry name" value="LEXASERPTASE"/>
</dbReference>
<dbReference type="InterPro" id="IPR050077">
    <property type="entry name" value="LexA_repressor"/>
</dbReference>
<organism evidence="16 17">
    <name type="scientific">Eiseniibacteriota bacterium</name>
    <dbReference type="NCBI Taxonomy" id="2212470"/>
    <lineage>
        <taxon>Bacteria</taxon>
        <taxon>Candidatus Eiseniibacteriota</taxon>
    </lineage>
</organism>
<evidence type="ECO:0000256" key="3">
    <source>
        <dbReference type="ARBA" id="ARBA00022705"/>
    </source>
</evidence>
<dbReference type="GO" id="GO:0006281">
    <property type="term" value="P:DNA repair"/>
    <property type="evidence" value="ECO:0007669"/>
    <property type="project" value="UniProtKB-UniRule"/>
</dbReference>
<reference evidence="16 17" key="1">
    <citation type="journal article" date="2019" name="Nat. Microbiol.">
        <title>Mediterranean grassland soil C-N compound turnover is dependent on rainfall and depth, and is mediated by genomically divergent microorganisms.</title>
        <authorList>
            <person name="Diamond S."/>
            <person name="Andeer P.F."/>
            <person name="Li Z."/>
            <person name="Crits-Christoph A."/>
            <person name="Burstein D."/>
            <person name="Anantharaman K."/>
            <person name="Lane K.R."/>
            <person name="Thomas B.C."/>
            <person name="Pan C."/>
            <person name="Northen T.R."/>
            <person name="Banfield J.F."/>
        </authorList>
    </citation>
    <scope>NUCLEOTIDE SEQUENCE [LARGE SCALE GENOMIC DNA]</scope>
    <source>
        <strain evidence="16">WS_4</strain>
    </source>
</reference>
<feature type="site" description="Cleavage; by autolysis" evidence="12">
    <location>
        <begin position="100"/>
        <end position="101"/>
    </location>
</feature>
<evidence type="ECO:0000313" key="17">
    <source>
        <dbReference type="Proteomes" id="UP000319829"/>
    </source>
</evidence>
<proteinExistence type="inferred from homology"/>
<dbReference type="InterPro" id="IPR036390">
    <property type="entry name" value="WH_DNA-bd_sf"/>
</dbReference>
<dbReference type="InterPro" id="IPR006200">
    <property type="entry name" value="LexA"/>
</dbReference>
<dbReference type="Gene3D" id="2.10.109.10">
    <property type="entry name" value="Umud Fragment, subunit A"/>
    <property type="match status" value="1"/>
</dbReference>
<evidence type="ECO:0000256" key="8">
    <source>
        <dbReference type="ARBA" id="ARBA00023125"/>
    </source>
</evidence>
<dbReference type="PANTHER" id="PTHR33516">
    <property type="entry name" value="LEXA REPRESSOR"/>
    <property type="match status" value="1"/>
</dbReference>
<name>A0A538SUQ5_UNCEI</name>
<dbReference type="AlphaFoldDB" id="A0A538SUQ5"/>
<dbReference type="InterPro" id="IPR036388">
    <property type="entry name" value="WH-like_DNA-bd_sf"/>
</dbReference>
<evidence type="ECO:0000256" key="12">
    <source>
        <dbReference type="HAMAP-Rule" id="MF_00015"/>
    </source>
</evidence>
<evidence type="ECO:0000313" key="16">
    <source>
        <dbReference type="EMBL" id="TMQ54994.1"/>
    </source>
</evidence>
<keyword evidence="7 12" id="KW-0805">Transcription regulation</keyword>
<feature type="DNA-binding region" description="H-T-H motif" evidence="12">
    <location>
        <begin position="26"/>
        <end position="46"/>
    </location>
</feature>
<dbReference type="Pfam" id="PF01726">
    <property type="entry name" value="LexA_DNA_bind"/>
    <property type="match status" value="1"/>
</dbReference>
<feature type="domain" description="Peptidase S24/S26A/S26B/S26C" evidence="14">
    <location>
        <begin position="93"/>
        <end position="205"/>
    </location>
</feature>
<keyword evidence="3 12" id="KW-0235">DNA replication</keyword>
<dbReference type="PANTHER" id="PTHR33516:SF2">
    <property type="entry name" value="LEXA REPRESSOR-RELATED"/>
    <property type="match status" value="1"/>
</dbReference>
<gene>
    <name evidence="12 16" type="primary">lexA</name>
    <name evidence="16" type="ORF">E6K74_04555</name>
</gene>
<evidence type="ECO:0000256" key="11">
    <source>
        <dbReference type="ARBA" id="ARBA00023236"/>
    </source>
</evidence>
<evidence type="ECO:0000256" key="4">
    <source>
        <dbReference type="ARBA" id="ARBA00022763"/>
    </source>
</evidence>
<evidence type="ECO:0000256" key="2">
    <source>
        <dbReference type="ARBA" id="ARBA00022491"/>
    </source>
</evidence>
<dbReference type="InterPro" id="IPR015927">
    <property type="entry name" value="Peptidase_S24_S26A/B/C"/>
</dbReference>
<dbReference type="EC" id="3.4.21.88" evidence="12"/>
<evidence type="ECO:0000256" key="13">
    <source>
        <dbReference type="RuleBase" id="RU003991"/>
    </source>
</evidence>
<feature type="domain" description="LexA repressor DNA-binding" evidence="15">
    <location>
        <begin position="2"/>
        <end position="57"/>
    </location>
</feature>
<dbReference type="Pfam" id="PF00717">
    <property type="entry name" value="Peptidase_S24"/>
    <property type="match status" value="1"/>
</dbReference>
<dbReference type="SUPFAM" id="SSF46785">
    <property type="entry name" value="Winged helix' DNA-binding domain"/>
    <property type="match status" value="1"/>
</dbReference>
<dbReference type="FunFam" id="2.10.109.10:FF:000001">
    <property type="entry name" value="LexA repressor"/>
    <property type="match status" value="1"/>
</dbReference>
<dbReference type="CDD" id="cd06529">
    <property type="entry name" value="S24_LexA-like"/>
    <property type="match status" value="1"/>
</dbReference>
<comment type="function">
    <text evidence="12">Represses a number of genes involved in the response to DNA damage (SOS response), including recA and lexA. In the presence of single-stranded DNA, RecA interacts with LexA causing an autocatalytic cleavage which disrupts the DNA-binding part of LexA, leading to derepression of the SOS regulon and eventually DNA repair.</text>
</comment>
<dbReference type="GO" id="GO:0006260">
    <property type="term" value="P:DNA replication"/>
    <property type="evidence" value="ECO:0007669"/>
    <property type="project" value="UniProtKB-UniRule"/>
</dbReference>
<protein>
    <recommendedName>
        <fullName evidence="12">LexA repressor</fullName>
        <ecNumber evidence="12">3.4.21.88</ecNumber>
    </recommendedName>
</protein>
<accession>A0A538SUQ5</accession>
<dbReference type="NCBIfam" id="TIGR00498">
    <property type="entry name" value="lexA"/>
    <property type="match status" value="1"/>
</dbReference>
<keyword evidence="10 12" id="KW-0234">DNA repair</keyword>
<dbReference type="SUPFAM" id="SSF51306">
    <property type="entry name" value="LexA/Signal peptidase"/>
    <property type="match status" value="1"/>
</dbReference>
<dbReference type="GO" id="GO:0003677">
    <property type="term" value="F:DNA binding"/>
    <property type="evidence" value="ECO:0007669"/>
    <property type="project" value="UniProtKB-UniRule"/>
</dbReference>
<evidence type="ECO:0000256" key="10">
    <source>
        <dbReference type="ARBA" id="ARBA00023204"/>
    </source>
</evidence>
<feature type="active site" description="For autocatalytic cleavage activity" evidence="12">
    <location>
        <position position="171"/>
    </location>
</feature>
<evidence type="ECO:0000256" key="7">
    <source>
        <dbReference type="ARBA" id="ARBA00023015"/>
    </source>
</evidence>
<keyword evidence="9 12" id="KW-0804">Transcription</keyword>
<dbReference type="GO" id="GO:0004252">
    <property type="term" value="F:serine-type endopeptidase activity"/>
    <property type="evidence" value="ECO:0007669"/>
    <property type="project" value="UniProtKB-UniRule"/>
</dbReference>
<dbReference type="HAMAP" id="MF_00015">
    <property type="entry name" value="LexA"/>
    <property type="match status" value="1"/>
</dbReference>
<dbReference type="Proteomes" id="UP000319829">
    <property type="component" value="Unassembled WGS sequence"/>
</dbReference>
<dbReference type="GO" id="GO:0009432">
    <property type="term" value="P:SOS response"/>
    <property type="evidence" value="ECO:0007669"/>
    <property type="project" value="UniProtKB-UniRule"/>
</dbReference>
<keyword evidence="8 12" id="KW-0238">DNA-binding</keyword>
<dbReference type="Gene3D" id="1.10.10.10">
    <property type="entry name" value="Winged helix-like DNA-binding domain superfamily/Winged helix DNA-binding domain"/>
    <property type="match status" value="1"/>
</dbReference>
<evidence type="ECO:0000259" key="14">
    <source>
        <dbReference type="Pfam" id="PF00717"/>
    </source>
</evidence>
<keyword evidence="6 12" id="KW-0068">Autocatalytic cleavage</keyword>
<comment type="subunit">
    <text evidence="12">Homodimer.</text>
</comment>